<evidence type="ECO:0000313" key="2">
    <source>
        <dbReference type="Proteomes" id="UP000034591"/>
    </source>
</evidence>
<organism evidence="1 2">
    <name type="scientific">Candidatus Woesebacteria bacterium GW2011_GWA1_37_7</name>
    <dbReference type="NCBI Taxonomy" id="1618545"/>
    <lineage>
        <taxon>Bacteria</taxon>
        <taxon>Candidatus Woeseibacteriota</taxon>
    </lineage>
</organism>
<dbReference type="InterPro" id="IPR027417">
    <property type="entry name" value="P-loop_NTPase"/>
</dbReference>
<dbReference type="Gene3D" id="3.40.50.300">
    <property type="entry name" value="P-loop containing nucleotide triphosphate hydrolases"/>
    <property type="match status" value="1"/>
</dbReference>
<sequence>KEKDEMSVLLITHYSRILKNIGVDKISVMKRGAIVQDGGRDLAEELEEHGYSN</sequence>
<dbReference type="Proteomes" id="UP000034591">
    <property type="component" value="Unassembled WGS sequence"/>
</dbReference>
<protein>
    <submittedName>
        <fullName evidence="1">FeS assembly ATPase SufC</fullName>
    </submittedName>
</protein>
<reference evidence="1 2" key="1">
    <citation type="journal article" date="2015" name="Nature">
        <title>rRNA introns, odd ribosomes, and small enigmatic genomes across a large radiation of phyla.</title>
        <authorList>
            <person name="Brown C.T."/>
            <person name="Hug L.A."/>
            <person name="Thomas B.C."/>
            <person name="Sharon I."/>
            <person name="Castelle C.J."/>
            <person name="Singh A."/>
            <person name="Wilkins M.J."/>
            <person name="Williams K.H."/>
            <person name="Banfield J.F."/>
        </authorList>
    </citation>
    <scope>NUCLEOTIDE SEQUENCE [LARGE SCALE GENOMIC DNA]</scope>
</reference>
<feature type="non-terminal residue" evidence="1">
    <location>
        <position position="1"/>
    </location>
</feature>
<proteinExistence type="predicted"/>
<comment type="caution">
    <text evidence="1">The sequence shown here is derived from an EMBL/GenBank/DDBJ whole genome shotgun (WGS) entry which is preliminary data.</text>
</comment>
<accession>A0A0G0K6B0</accession>
<dbReference type="AlphaFoldDB" id="A0A0G0K6B0"/>
<evidence type="ECO:0000313" key="1">
    <source>
        <dbReference type="EMBL" id="KKQ36161.1"/>
    </source>
</evidence>
<dbReference type="EMBL" id="LBTI01000062">
    <property type="protein sequence ID" value="KKQ36161.1"/>
    <property type="molecule type" value="Genomic_DNA"/>
</dbReference>
<gene>
    <name evidence="1" type="ORF">US53_C0062G0001</name>
</gene>
<name>A0A0G0K6B0_9BACT</name>